<evidence type="ECO:0000256" key="1">
    <source>
        <dbReference type="SAM" id="MobiDB-lite"/>
    </source>
</evidence>
<sequence>MDHIPGSYPADTPVATPQATPQQEPNMIAQPPSHGIFGYHEHPERNTLHKPEDPRGHKQADSGVSLGTLSSEPTQSSKVKEPRTVPMLETMGGDTYATEGSLSSGKLGDEPRRSDSPPTQRDSTYTFAPTYGDAASDELEEKHTKASKESTPRGPADNSPPYWGNLPKAARGGVYNTVTGHGSPKDDHAQHHSLPQRGGVYNTVAGHGSQDEESKRHAQDAYVAVPLPEIKEDKPLQLDETAPRSASTHGGFLPVTADTRESSLAGAFKETNEFGAPEQPSRTASAAETGPRAFPLVAGHDRLGSRSSANPEANQEVPEAESRTRDSSLLAGAAAGAGAGLLASEVEKPRKLQKRQGSPNEGTRGRHDDERPKDNVIGGSLPHRPKDRSKSRSKSKSKSDESSPNARKHSILGIFHRRKDSKGEVEEPKKEEPSHHPSYREVSPGAAAAAAGTSALLHHKNKGVKDNRSTSEPMASQPHHDQPRKHMSVNESAAAAVAESAGAFGILYQKPTNGEAREPASERTSASTAPSVPSKSEKRRSYSPRASAALADEMQVQAPGWESSSQVSPSDSRTQSSDASKYAAAGAAGATAGLGASLFAHDHRHASESSTGAPVFEHPREPPSTPFNASQAASSKTDRGSPSPKTTLKVLTRHSEEVTVKPGDYNTLASGTASGVKPRASSHSAGARRQVGSNAGEEYNVLRSGTTSGVQSGVMSSQLASKDPRGVASEADEEYNHPGSSTALGVRTGSASVPSQDQTGRDADASPDTRELGDEKYNVLPSGTPSGVKIKPMSQHASFTEGSDDHRVSRTGDGQYNTLASGTPSSVGAARQQSDAPENEAQSARHALVAAPVPMPSLGDGSPKVVPHEQAEKAYPSPSQAQEMSPAVLPGSYKEHSHSVPAAKEPEVGTSKTSTSSSNYSQPEYTTHSTDPALAAANGAWAAKAGASSGVPDRAKILHKCEHCGKDNDISPQFTRDNIAKVNNKTGSTGNWWQNAWTSA</sequence>
<feature type="compositionally biased region" description="Low complexity" evidence="1">
    <location>
        <begin position="329"/>
        <end position="343"/>
    </location>
</feature>
<proteinExistence type="predicted"/>
<name>A0AA39WYV6_9PEZI</name>
<feature type="compositionally biased region" description="Polar residues" evidence="1">
    <location>
        <begin position="116"/>
        <end position="127"/>
    </location>
</feature>
<feature type="compositionally biased region" description="Low complexity" evidence="1">
    <location>
        <begin position="576"/>
        <end position="587"/>
    </location>
</feature>
<feature type="compositionally biased region" description="Polar residues" evidence="1">
    <location>
        <begin position="522"/>
        <end position="534"/>
    </location>
</feature>
<feature type="region of interest" description="Disordered" evidence="1">
    <location>
        <begin position="599"/>
        <end position="929"/>
    </location>
</feature>
<reference evidence="2" key="1">
    <citation type="submission" date="2023-06" db="EMBL/GenBank/DDBJ databases">
        <title>Genome-scale phylogeny and comparative genomics of the fungal order Sordariales.</title>
        <authorList>
            <consortium name="Lawrence Berkeley National Laboratory"/>
            <person name="Hensen N."/>
            <person name="Bonometti L."/>
            <person name="Westerberg I."/>
            <person name="Brannstrom I.O."/>
            <person name="Guillou S."/>
            <person name="Cros-Aarteil S."/>
            <person name="Calhoun S."/>
            <person name="Haridas S."/>
            <person name="Kuo A."/>
            <person name="Mondo S."/>
            <person name="Pangilinan J."/>
            <person name="Riley R."/>
            <person name="Labutti K."/>
            <person name="Andreopoulos B."/>
            <person name="Lipzen A."/>
            <person name="Chen C."/>
            <person name="Yanf M."/>
            <person name="Daum C."/>
            <person name="Ng V."/>
            <person name="Clum A."/>
            <person name="Steindorff A."/>
            <person name="Ohm R."/>
            <person name="Martin F."/>
            <person name="Silar P."/>
            <person name="Natvig D."/>
            <person name="Lalanne C."/>
            <person name="Gautier V."/>
            <person name="Ament-Velasquez S.L."/>
            <person name="Kruys A."/>
            <person name="Hutchinson M.I."/>
            <person name="Powell A.J."/>
            <person name="Barry K."/>
            <person name="Miller A.N."/>
            <person name="Grigoriev I.V."/>
            <person name="Debuchy R."/>
            <person name="Gladieux P."/>
            <person name="Thoren M.H."/>
            <person name="Johannesson H."/>
        </authorList>
    </citation>
    <scope>NUCLEOTIDE SEQUENCE</scope>
    <source>
        <strain evidence="2">CBS 606.72</strain>
    </source>
</reference>
<evidence type="ECO:0000313" key="2">
    <source>
        <dbReference type="EMBL" id="KAK0624178.1"/>
    </source>
</evidence>
<feature type="compositionally biased region" description="Polar residues" evidence="1">
    <location>
        <begin position="562"/>
        <end position="575"/>
    </location>
</feature>
<feature type="compositionally biased region" description="Basic and acidic residues" evidence="1">
    <location>
        <begin position="39"/>
        <end position="60"/>
    </location>
</feature>
<feature type="compositionally biased region" description="Polar residues" evidence="1">
    <location>
        <begin position="15"/>
        <end position="25"/>
    </location>
</feature>
<feature type="compositionally biased region" description="Basic and acidic residues" evidence="1">
    <location>
        <begin position="209"/>
        <end position="219"/>
    </location>
</feature>
<feature type="compositionally biased region" description="Basic and acidic residues" evidence="1">
    <location>
        <begin position="759"/>
        <end position="777"/>
    </location>
</feature>
<dbReference type="Proteomes" id="UP001175000">
    <property type="component" value="Unassembled WGS sequence"/>
</dbReference>
<feature type="compositionally biased region" description="Polar residues" evidence="1">
    <location>
        <begin position="65"/>
        <end position="77"/>
    </location>
</feature>
<feature type="compositionally biased region" description="Basic residues" evidence="1">
    <location>
        <begin position="383"/>
        <end position="396"/>
    </location>
</feature>
<organism evidence="2 3">
    <name type="scientific">Immersiella caudata</name>
    <dbReference type="NCBI Taxonomy" id="314043"/>
    <lineage>
        <taxon>Eukaryota</taxon>
        <taxon>Fungi</taxon>
        <taxon>Dikarya</taxon>
        <taxon>Ascomycota</taxon>
        <taxon>Pezizomycotina</taxon>
        <taxon>Sordariomycetes</taxon>
        <taxon>Sordariomycetidae</taxon>
        <taxon>Sordariales</taxon>
        <taxon>Lasiosphaeriaceae</taxon>
        <taxon>Immersiella</taxon>
    </lineage>
</organism>
<accession>A0AA39WYV6</accession>
<feature type="compositionally biased region" description="Polar residues" evidence="1">
    <location>
        <begin position="738"/>
        <end position="758"/>
    </location>
</feature>
<gene>
    <name evidence="2" type="ORF">B0T14DRAFT_517624</name>
</gene>
<feature type="region of interest" description="Disordered" evidence="1">
    <location>
        <begin position="1"/>
        <end position="496"/>
    </location>
</feature>
<feature type="compositionally biased region" description="Polar residues" evidence="1">
    <location>
        <begin position="703"/>
        <end position="720"/>
    </location>
</feature>
<feature type="compositionally biased region" description="Polar residues" evidence="1">
    <location>
        <begin position="919"/>
        <end position="929"/>
    </location>
</feature>
<keyword evidence="3" id="KW-1185">Reference proteome</keyword>
<feature type="compositionally biased region" description="Basic and acidic residues" evidence="1">
    <location>
        <begin position="421"/>
        <end position="439"/>
    </location>
</feature>
<feature type="compositionally biased region" description="Polar residues" evidence="1">
    <location>
        <begin position="626"/>
        <end position="635"/>
    </location>
</feature>
<protein>
    <submittedName>
        <fullName evidence="2">Uncharacterized protein</fullName>
    </submittedName>
</protein>
<evidence type="ECO:0000313" key="3">
    <source>
        <dbReference type="Proteomes" id="UP001175000"/>
    </source>
</evidence>
<feature type="compositionally biased region" description="Polar residues" evidence="1">
    <location>
        <begin position="812"/>
        <end position="842"/>
    </location>
</feature>
<dbReference type="AlphaFoldDB" id="A0AA39WYV6"/>
<feature type="compositionally biased region" description="Basic and acidic residues" evidence="1">
    <location>
        <begin position="140"/>
        <end position="151"/>
    </location>
</feature>
<feature type="compositionally biased region" description="Basic residues" evidence="1">
    <location>
        <begin position="406"/>
        <end position="420"/>
    </location>
</feature>
<feature type="region of interest" description="Disordered" evidence="1">
    <location>
        <begin position="508"/>
        <end position="587"/>
    </location>
</feature>
<feature type="compositionally biased region" description="Basic and acidic residues" evidence="1">
    <location>
        <begin position="363"/>
        <end position="374"/>
    </location>
</feature>
<dbReference type="EMBL" id="JAULSU010000003">
    <property type="protein sequence ID" value="KAK0624178.1"/>
    <property type="molecule type" value="Genomic_DNA"/>
</dbReference>
<comment type="caution">
    <text evidence="2">The sequence shown here is derived from an EMBL/GenBank/DDBJ whole genome shotgun (WGS) entry which is preliminary data.</text>
</comment>